<dbReference type="Proteomes" id="UP001196870">
    <property type="component" value="Unassembled WGS sequence"/>
</dbReference>
<keyword evidence="2" id="KW-1185">Reference proteome</keyword>
<comment type="caution">
    <text evidence="1">The sequence shown here is derived from an EMBL/GenBank/DDBJ whole genome shotgun (WGS) entry which is preliminary data.</text>
</comment>
<name>A0ABS5F8A1_9PROT</name>
<sequence>MADSFTPTLNLTKPEINQSINTWGNKLNGDMDLIDQFATETEAAIEEHEERLDAAEPFLVPVGLIAMWSGAENAVPAGWALCDGSNGTPNLRDKFIMASGPTRPVNSTGGANSVAVATDAQGFHAHTGVTAPHAITEGQMPSHSHGVFDPGHGHAAPGAYLGPYNGVNADSGHVSGVSFSFYTAGPLPAGTGISIAGAGGNQAHAHGIVADGNHAHNVTVPTVPVYYSLAFIMKKPAA</sequence>
<protein>
    <recommendedName>
        <fullName evidence="3">Tail fiber protein</fullName>
    </recommendedName>
</protein>
<reference evidence="2" key="1">
    <citation type="journal article" date="2021" name="Syst. Appl. Microbiol.">
        <title>Roseomonas hellenica sp. nov., isolated from roots of wild-growing Alkanna tinctoria.</title>
        <authorList>
            <person name="Rat A."/>
            <person name="Naranjo H.D."/>
            <person name="Lebbe L."/>
            <person name="Cnockaert M."/>
            <person name="Krigas N."/>
            <person name="Grigoriadou K."/>
            <person name="Maloupa E."/>
            <person name="Willems A."/>
        </authorList>
    </citation>
    <scope>NUCLEOTIDE SEQUENCE [LARGE SCALE GENOMIC DNA]</scope>
    <source>
        <strain evidence="2">LMG 31523</strain>
    </source>
</reference>
<dbReference type="SUPFAM" id="SSF88874">
    <property type="entry name" value="Receptor-binding domain of short tail fibre protein gp12"/>
    <property type="match status" value="1"/>
</dbReference>
<dbReference type="EMBL" id="JAAGBB010000069">
    <property type="protein sequence ID" value="MBR0668784.1"/>
    <property type="molecule type" value="Genomic_DNA"/>
</dbReference>
<evidence type="ECO:0000313" key="1">
    <source>
        <dbReference type="EMBL" id="MBR0668784.1"/>
    </source>
</evidence>
<gene>
    <name evidence="1" type="ORF">GXW71_30825</name>
</gene>
<dbReference type="RefSeq" id="WP_211856808.1">
    <property type="nucleotide sequence ID" value="NZ_JAAGBB010000069.1"/>
</dbReference>
<organism evidence="1 2">
    <name type="scientific">Plastoroseomonas hellenica</name>
    <dbReference type="NCBI Taxonomy" id="2687306"/>
    <lineage>
        <taxon>Bacteria</taxon>
        <taxon>Pseudomonadati</taxon>
        <taxon>Pseudomonadota</taxon>
        <taxon>Alphaproteobacteria</taxon>
        <taxon>Acetobacterales</taxon>
        <taxon>Acetobacteraceae</taxon>
        <taxon>Plastoroseomonas</taxon>
    </lineage>
</organism>
<proteinExistence type="predicted"/>
<dbReference type="CDD" id="cd22641">
    <property type="entry name" value="C24-like"/>
    <property type="match status" value="1"/>
</dbReference>
<evidence type="ECO:0000313" key="2">
    <source>
        <dbReference type="Proteomes" id="UP001196870"/>
    </source>
</evidence>
<accession>A0ABS5F8A1</accession>
<evidence type="ECO:0008006" key="3">
    <source>
        <dbReference type="Google" id="ProtNLM"/>
    </source>
</evidence>